<dbReference type="GO" id="GO:0004252">
    <property type="term" value="F:serine-type endopeptidase activity"/>
    <property type="evidence" value="ECO:0007669"/>
    <property type="project" value="InterPro"/>
</dbReference>
<evidence type="ECO:0000313" key="13">
    <source>
        <dbReference type="EMBL" id="MBU7599800.1"/>
    </source>
</evidence>
<feature type="signal peptide" evidence="10">
    <location>
        <begin position="1"/>
        <end position="23"/>
    </location>
</feature>
<dbReference type="EMBL" id="JAELVF020000001">
    <property type="protein sequence ID" value="MBU7599800.1"/>
    <property type="molecule type" value="Genomic_DNA"/>
</dbReference>
<dbReference type="InterPro" id="IPR009003">
    <property type="entry name" value="Peptidase_S1_PA"/>
</dbReference>
<dbReference type="InterPro" id="IPR004236">
    <property type="entry name" value="Pept_S1_alpha_lytic"/>
</dbReference>
<comment type="caution">
    <text evidence="13">The sequence shown here is derived from an EMBL/GenBank/DDBJ whole genome shotgun (WGS) entry which is preliminary data.</text>
</comment>
<evidence type="ECO:0000256" key="4">
    <source>
        <dbReference type="ARBA" id="ARBA00022801"/>
    </source>
</evidence>
<dbReference type="SUPFAM" id="SSF50494">
    <property type="entry name" value="Trypsin-like serine proteases"/>
    <property type="match status" value="1"/>
</dbReference>
<keyword evidence="5" id="KW-0720">Serine protease</keyword>
<evidence type="ECO:0000256" key="5">
    <source>
        <dbReference type="ARBA" id="ARBA00022825"/>
    </source>
</evidence>
<evidence type="ECO:0000259" key="12">
    <source>
        <dbReference type="Pfam" id="PF02983"/>
    </source>
</evidence>
<organism evidence="13 14">
    <name type="scientific">Streptomyces tardus</name>
    <dbReference type="NCBI Taxonomy" id="2780544"/>
    <lineage>
        <taxon>Bacteria</taxon>
        <taxon>Bacillati</taxon>
        <taxon>Actinomycetota</taxon>
        <taxon>Actinomycetes</taxon>
        <taxon>Kitasatosporales</taxon>
        <taxon>Streptomycetaceae</taxon>
        <taxon>Streptomyces</taxon>
    </lineage>
</organism>
<dbReference type="AlphaFoldDB" id="A0A949JTE6"/>
<dbReference type="GO" id="GO:0006508">
    <property type="term" value="P:proteolysis"/>
    <property type="evidence" value="ECO:0007669"/>
    <property type="project" value="UniProtKB-KW"/>
</dbReference>
<evidence type="ECO:0000256" key="2">
    <source>
        <dbReference type="ARBA" id="ARBA00022670"/>
    </source>
</evidence>
<gene>
    <name evidence="13" type="ORF">JGS22_019765</name>
</gene>
<keyword evidence="3 10" id="KW-0732">Signal</keyword>
<dbReference type="Gene3D" id="2.40.10.10">
    <property type="entry name" value="Trypsin-like serine proteases"/>
    <property type="match status" value="2"/>
</dbReference>
<evidence type="ECO:0000256" key="6">
    <source>
        <dbReference type="ARBA" id="ARBA00023145"/>
    </source>
</evidence>
<dbReference type="GO" id="GO:0005576">
    <property type="term" value="C:extracellular region"/>
    <property type="evidence" value="ECO:0007669"/>
    <property type="project" value="InterPro"/>
</dbReference>
<keyword evidence="6" id="KW-0865">Zymogen</keyword>
<evidence type="ECO:0000256" key="3">
    <source>
        <dbReference type="ARBA" id="ARBA00022729"/>
    </source>
</evidence>
<dbReference type="PIRSF" id="PIRSF001134">
    <property type="entry name" value="Streptogrisin"/>
    <property type="match status" value="1"/>
</dbReference>
<feature type="chain" id="PRO_5037994352" evidence="10">
    <location>
        <begin position="24"/>
        <end position="348"/>
    </location>
</feature>
<feature type="disulfide bond" evidence="9">
    <location>
        <begin position="175"/>
        <end position="195"/>
    </location>
</feature>
<feature type="active site" description="Charge relay system" evidence="8">
    <location>
        <position position="304"/>
    </location>
</feature>
<dbReference type="Proteomes" id="UP000694501">
    <property type="component" value="Unassembled WGS sequence"/>
</dbReference>
<evidence type="ECO:0000256" key="1">
    <source>
        <dbReference type="ARBA" id="ARBA00007664"/>
    </source>
</evidence>
<evidence type="ECO:0000256" key="9">
    <source>
        <dbReference type="PIRSR" id="PIRSR001134-2"/>
    </source>
</evidence>
<keyword evidence="4" id="KW-0378">Hydrolase</keyword>
<dbReference type="InterPro" id="IPR043504">
    <property type="entry name" value="Peptidase_S1_PA_chymotrypsin"/>
</dbReference>
<feature type="active site" description="Charge relay system" evidence="8">
    <location>
        <position position="194"/>
    </location>
</feature>
<keyword evidence="14" id="KW-1185">Reference proteome</keyword>
<dbReference type="InterPro" id="IPR001316">
    <property type="entry name" value="Pept_S1A_streptogrisin"/>
</dbReference>
<proteinExistence type="inferred from homology"/>
<evidence type="ECO:0000256" key="8">
    <source>
        <dbReference type="PIRSR" id="PIRSR001134-1"/>
    </source>
</evidence>
<dbReference type="InterPro" id="IPR001254">
    <property type="entry name" value="Trypsin_dom"/>
</dbReference>
<feature type="disulfide bond" evidence="9">
    <location>
        <begin position="298"/>
        <end position="325"/>
    </location>
</feature>
<feature type="active site" description="Charge relay system" evidence="8">
    <location>
        <position position="223"/>
    </location>
</feature>
<dbReference type="PRINTS" id="PR00861">
    <property type="entry name" value="ALYTICPTASE"/>
</dbReference>
<evidence type="ECO:0000313" key="14">
    <source>
        <dbReference type="Proteomes" id="UP000694501"/>
    </source>
</evidence>
<accession>A0A949JTE6</accession>
<keyword evidence="2" id="KW-0645">Protease</keyword>
<dbReference type="CDD" id="cd21112">
    <property type="entry name" value="alphaLP-like"/>
    <property type="match status" value="1"/>
</dbReference>
<evidence type="ECO:0000259" key="11">
    <source>
        <dbReference type="Pfam" id="PF00089"/>
    </source>
</evidence>
<evidence type="ECO:0000256" key="7">
    <source>
        <dbReference type="ARBA" id="ARBA00023157"/>
    </source>
</evidence>
<evidence type="ECO:0000256" key="10">
    <source>
        <dbReference type="SAM" id="SignalP"/>
    </source>
</evidence>
<comment type="similarity">
    <text evidence="1">Belongs to the peptidase S1 family.</text>
</comment>
<feature type="domain" description="Peptidase S1A alpha-lytic prodomain" evidence="12">
    <location>
        <begin position="91"/>
        <end position="139"/>
    </location>
</feature>
<feature type="domain" description="Peptidase S1" evidence="11">
    <location>
        <begin position="185"/>
        <end position="339"/>
    </location>
</feature>
<keyword evidence="7 9" id="KW-1015">Disulfide bond</keyword>
<dbReference type="Pfam" id="PF00089">
    <property type="entry name" value="Trypsin"/>
    <property type="match status" value="1"/>
</dbReference>
<protein>
    <submittedName>
        <fullName evidence="13">S1 family peptidase</fullName>
    </submittedName>
</protein>
<reference evidence="13" key="1">
    <citation type="submission" date="2021-06" db="EMBL/GenBank/DDBJ databases">
        <title>Sequencing of actinobacteria type strains.</title>
        <authorList>
            <person name="Nguyen G.-S."/>
            <person name="Wentzel A."/>
        </authorList>
    </citation>
    <scope>NUCLEOTIDE SEQUENCE</scope>
    <source>
        <strain evidence="13">P38-E01</strain>
    </source>
</reference>
<sequence length="348" mass="34594">MTIAGAGVAALVAGSFTVANANAAEPVFTADTLTSSAAGELATTLEGKLGADTAAGTYYDAESKKLVVNVTSESAVKTVQSAGAEAKVVEHSTAELKTAKSAIDKADIVGTARSVDPKTNKVVVTADKTVSKAKFAELEKLVTAQNGKAELKRSAGEFSLRIQGGDAIYSSGARCSLGFNVTKGGEAYFVTAGHCGSAGSSWSDSSGGSPIGTMEESTFPGSDQALVKYEGGVDAPSSVNLYDGGSQDISGAREATVGEDVQRSGSTTQVHGGSVEAVDASVSYPEGTVNGLIQTDVCAEPGDSGGSLFAGSDALGMTSGGSGNCSSGGQTFYGPVAKALADYGAEIG</sequence>
<name>A0A949JTE6_9ACTN</name>
<dbReference type="Pfam" id="PF02983">
    <property type="entry name" value="Pro_Al_protease"/>
    <property type="match status" value="1"/>
</dbReference>